<feature type="domain" description="Translocase of chloroplast 159/132 membrane anchor" evidence="11">
    <location>
        <begin position="651"/>
        <end position="739"/>
    </location>
</feature>
<dbReference type="SUPFAM" id="SSF52058">
    <property type="entry name" value="L domain-like"/>
    <property type="match status" value="1"/>
</dbReference>
<evidence type="ECO:0000256" key="6">
    <source>
        <dbReference type="ARBA" id="ARBA00022737"/>
    </source>
</evidence>
<dbReference type="FunFam" id="3.80.10.10:FF:000111">
    <property type="entry name" value="LRR receptor-like serine/threonine-protein kinase ERECTA"/>
    <property type="match status" value="1"/>
</dbReference>
<evidence type="ECO:0000313" key="13">
    <source>
        <dbReference type="Proteomes" id="UP001141552"/>
    </source>
</evidence>
<dbReference type="GO" id="GO:0016020">
    <property type="term" value="C:membrane"/>
    <property type="evidence" value="ECO:0007669"/>
    <property type="project" value="UniProtKB-SubCell"/>
</dbReference>
<organism evidence="12 13">
    <name type="scientific">Turnera subulata</name>
    <dbReference type="NCBI Taxonomy" id="218843"/>
    <lineage>
        <taxon>Eukaryota</taxon>
        <taxon>Viridiplantae</taxon>
        <taxon>Streptophyta</taxon>
        <taxon>Embryophyta</taxon>
        <taxon>Tracheophyta</taxon>
        <taxon>Spermatophyta</taxon>
        <taxon>Magnoliopsida</taxon>
        <taxon>eudicotyledons</taxon>
        <taxon>Gunneridae</taxon>
        <taxon>Pentapetalae</taxon>
        <taxon>rosids</taxon>
        <taxon>fabids</taxon>
        <taxon>Malpighiales</taxon>
        <taxon>Passifloraceae</taxon>
        <taxon>Turnera</taxon>
    </lineage>
</organism>
<comment type="caution">
    <text evidence="12">The sequence shown here is derived from an EMBL/GenBank/DDBJ whole genome shotgun (WGS) entry which is preliminary data.</text>
</comment>
<dbReference type="EMBL" id="JAKUCV010001803">
    <property type="protein sequence ID" value="KAJ4845008.1"/>
    <property type="molecule type" value="Genomic_DNA"/>
</dbReference>
<accession>A0A9Q0JKE2</accession>
<evidence type="ECO:0000256" key="2">
    <source>
        <dbReference type="ARBA" id="ARBA00009592"/>
    </source>
</evidence>
<evidence type="ECO:0000256" key="8">
    <source>
        <dbReference type="ARBA" id="ARBA00023136"/>
    </source>
</evidence>
<keyword evidence="5" id="KW-0732">Signal</keyword>
<evidence type="ECO:0000259" key="11">
    <source>
        <dbReference type="Pfam" id="PF11886"/>
    </source>
</evidence>
<evidence type="ECO:0000256" key="10">
    <source>
        <dbReference type="SAM" id="MobiDB-lite"/>
    </source>
</evidence>
<protein>
    <recommendedName>
        <fullName evidence="11">Translocase of chloroplast 159/132 membrane anchor domain-containing protein</fullName>
    </recommendedName>
</protein>
<dbReference type="Pfam" id="PF13855">
    <property type="entry name" value="LRR_8"/>
    <property type="match status" value="1"/>
</dbReference>
<evidence type="ECO:0000256" key="4">
    <source>
        <dbReference type="ARBA" id="ARBA00022692"/>
    </source>
</evidence>
<keyword evidence="13" id="KW-1185">Reference proteome</keyword>
<keyword evidence="6" id="KW-0677">Repeat</keyword>
<evidence type="ECO:0000256" key="9">
    <source>
        <dbReference type="ARBA" id="ARBA00023180"/>
    </source>
</evidence>
<evidence type="ECO:0000256" key="1">
    <source>
        <dbReference type="ARBA" id="ARBA00004167"/>
    </source>
</evidence>
<dbReference type="OrthoDB" id="3664at2759"/>
<evidence type="ECO:0000313" key="12">
    <source>
        <dbReference type="EMBL" id="KAJ4845008.1"/>
    </source>
</evidence>
<dbReference type="Pfam" id="PF11886">
    <property type="entry name" value="TOC159_MAD"/>
    <property type="match status" value="1"/>
</dbReference>
<reference evidence="12" key="2">
    <citation type="journal article" date="2023" name="Plants (Basel)">
        <title>Annotation of the Turnera subulata (Passifloraceae) Draft Genome Reveals the S-Locus Evolved after the Divergence of Turneroideae from Passifloroideae in a Stepwise Manner.</title>
        <authorList>
            <person name="Henning P.M."/>
            <person name="Roalson E.H."/>
            <person name="Mir W."/>
            <person name="McCubbin A.G."/>
            <person name="Shore J.S."/>
        </authorList>
    </citation>
    <scope>NUCLEOTIDE SEQUENCE</scope>
    <source>
        <strain evidence="12">F60SS</strain>
    </source>
</reference>
<name>A0A9Q0JKE2_9ROSI</name>
<reference evidence="12" key="1">
    <citation type="submission" date="2022-02" db="EMBL/GenBank/DDBJ databases">
        <authorList>
            <person name="Henning P.M."/>
            <person name="McCubbin A.G."/>
            <person name="Shore J.S."/>
        </authorList>
    </citation>
    <scope>NUCLEOTIDE SEQUENCE</scope>
    <source>
        <strain evidence="12">F60SS</strain>
        <tissue evidence="12">Leaves</tissue>
    </source>
</reference>
<dbReference type="PANTHER" id="PTHR48062:SF21">
    <property type="entry name" value="RECEPTOR-LIKE PROTEIN 12"/>
    <property type="match status" value="1"/>
</dbReference>
<evidence type="ECO:0000256" key="5">
    <source>
        <dbReference type="ARBA" id="ARBA00022729"/>
    </source>
</evidence>
<evidence type="ECO:0000256" key="7">
    <source>
        <dbReference type="ARBA" id="ARBA00022989"/>
    </source>
</evidence>
<dbReference type="Gene3D" id="3.80.10.10">
    <property type="entry name" value="Ribonuclease Inhibitor"/>
    <property type="match status" value="1"/>
</dbReference>
<feature type="region of interest" description="Disordered" evidence="10">
    <location>
        <begin position="265"/>
        <end position="291"/>
    </location>
</feature>
<dbReference type="InterPro" id="IPR024283">
    <property type="entry name" value="TOC159_MAD"/>
</dbReference>
<dbReference type="InterPro" id="IPR001611">
    <property type="entry name" value="Leu-rich_rpt"/>
</dbReference>
<comment type="similarity">
    <text evidence="2">Belongs to the RLP family.</text>
</comment>
<keyword evidence="3" id="KW-0433">Leucine-rich repeat</keyword>
<dbReference type="InterPro" id="IPR032675">
    <property type="entry name" value="LRR_dom_sf"/>
</dbReference>
<dbReference type="FunFam" id="3.80.10.10:FF:000041">
    <property type="entry name" value="LRR receptor-like serine/threonine-protein kinase ERECTA"/>
    <property type="match status" value="1"/>
</dbReference>
<comment type="subcellular location">
    <subcellularLocation>
        <location evidence="1">Membrane</location>
        <topology evidence="1">Single-pass membrane protein</topology>
    </subcellularLocation>
</comment>
<dbReference type="AlphaFoldDB" id="A0A9Q0JKE2"/>
<keyword evidence="9" id="KW-0325">Glycoprotein</keyword>
<dbReference type="InterPro" id="IPR051502">
    <property type="entry name" value="RLP_Defense_Trigger"/>
</dbReference>
<keyword evidence="8" id="KW-0472">Membrane</keyword>
<dbReference type="Proteomes" id="UP001141552">
    <property type="component" value="Unassembled WGS sequence"/>
</dbReference>
<evidence type="ECO:0000256" key="3">
    <source>
        <dbReference type="ARBA" id="ARBA00022614"/>
    </source>
</evidence>
<proteinExistence type="inferred from homology"/>
<dbReference type="PANTHER" id="PTHR48062">
    <property type="entry name" value="RECEPTOR-LIKE PROTEIN 14"/>
    <property type="match status" value="1"/>
</dbReference>
<dbReference type="Pfam" id="PF00560">
    <property type="entry name" value="LRR_1"/>
    <property type="match status" value="4"/>
</dbReference>
<keyword evidence="7" id="KW-1133">Transmembrane helix</keyword>
<sequence length="751" mass="82183">MSRLYFLNLSRNKFSGILPSNFNHPSLRYVYLRGNNLQGSLTNSFYNCSYLTSLDLSNNNFTGGIPDWIGSLYELRFLKLSDNNLEGEIPIGLCKLQGLIFVDLSHNNFSGHIRPCIRCANSDAPIFYLASQSLLLTAKGASYVYKGRILKNMSGIDLSCNNLSGKIPHQFGDLGDIKVLNLSHNILTGEIPTTFSKLKQIETMDLSFNNLNGTIPPQLVELSFLSAFSLAHNNLSGKTPQRVGQFGTFDEDSYRDNPYLCGPPLEKSCGPPPGRNAITSGGGEGEEEGDDGFVDMGAFRDVCGVTCGGNGGNMCCALLSILFPLLTRCRGTAAGFGALYRQVILGTRMLSLSKVLPVLSSQKQLFWETMMPGNLSISPPKSKLACRPFGFGYDLACKFCVICRNLLLLGCRKSEVKKNGVQLQLESLREDHVALKRLDFPALKLSVVGGRPFSCGGEHLFRKNLLSARYGVQNMDESANRIYNAAVGSPEEHLVIFLAHNGPKGLGSNLNYICGKDWVPGGGDHGDPDLEKAICLFKERTKIQIPLVVFGHMHKELAHGNGLRTMIVVGADKTIYLNAAIVPRVQRLNPKQGASNRSFVNEETSFVPESGGTTRAFTLVQVLDSRVHRITEAWVSVIGDEATLQEEQILFDLRLREPDYPIGQDQSSLGLSLVKWKGDLALGANLQSQFSVGRSSKIAVRAGLNNKMTGQITVRTSSSDQLQLALVVGLLPIAMSIYKAIRPGISENYMY</sequence>
<gene>
    <name evidence="12" type="ORF">Tsubulata_045506</name>
</gene>
<keyword evidence="4" id="KW-0812">Transmembrane</keyword>